<feature type="transmembrane region" description="Helical" evidence="15">
    <location>
        <begin position="73"/>
        <end position="96"/>
    </location>
</feature>
<sequence>MSPGAPNPTPKNKVYDRQLSWQVAHSLWASFRYATQGIRYAFITQRNFRIHVLIGSIALGLGLALNLEAVKMAVIALTIGLVLALELINTAIESVVDLTVEQQYHDLAKIAKDCAAGAVLIGALASLIVALSLLIPPLLIRLTSLLG</sequence>
<evidence type="ECO:0000256" key="2">
    <source>
        <dbReference type="ARBA" id="ARBA00005967"/>
    </source>
</evidence>
<evidence type="ECO:0000256" key="8">
    <source>
        <dbReference type="ARBA" id="ARBA00022777"/>
    </source>
</evidence>
<keyword evidence="3" id="KW-1003">Cell membrane</keyword>
<evidence type="ECO:0000256" key="3">
    <source>
        <dbReference type="ARBA" id="ARBA00022475"/>
    </source>
</evidence>
<keyword evidence="11" id="KW-0443">Lipid metabolism</keyword>
<organism evidence="16 17">
    <name type="scientific">Phormidium yuhuli AB48</name>
    <dbReference type="NCBI Taxonomy" id="2940671"/>
    <lineage>
        <taxon>Bacteria</taxon>
        <taxon>Bacillati</taxon>
        <taxon>Cyanobacteriota</taxon>
        <taxon>Cyanophyceae</taxon>
        <taxon>Oscillatoriophycideae</taxon>
        <taxon>Oscillatoriales</taxon>
        <taxon>Oscillatoriaceae</taxon>
        <taxon>Phormidium</taxon>
        <taxon>Phormidium yuhuli</taxon>
    </lineage>
</organism>
<reference evidence="16" key="1">
    <citation type="submission" date="2022-06" db="EMBL/GenBank/DDBJ databases">
        <title>Genome sequence of Phormidium yuhuli AB48 isolated from an industrial photobioreactor environment.</title>
        <authorList>
            <person name="Qiu Y."/>
            <person name="Noonan A.J.C."/>
            <person name="Dofher K."/>
            <person name="Koch M."/>
            <person name="Kieft B."/>
            <person name="Lin X."/>
            <person name="Ziels R.M."/>
            <person name="Hallam S.J."/>
        </authorList>
    </citation>
    <scope>NUCLEOTIDE SEQUENCE</scope>
    <source>
        <strain evidence="16">AB48</strain>
    </source>
</reference>
<keyword evidence="8 16" id="KW-0418">Kinase</keyword>
<dbReference type="CDD" id="cd14265">
    <property type="entry name" value="UDPK_IM_like"/>
    <property type="match status" value="1"/>
</dbReference>
<evidence type="ECO:0000313" key="16">
    <source>
        <dbReference type="EMBL" id="USR93166.1"/>
    </source>
</evidence>
<keyword evidence="5" id="KW-0808">Transferase</keyword>
<evidence type="ECO:0000256" key="11">
    <source>
        <dbReference type="ARBA" id="ARBA00023098"/>
    </source>
</evidence>
<protein>
    <submittedName>
        <fullName evidence="16">Diacylglycerol kinase family protein</fullName>
    </submittedName>
</protein>
<evidence type="ECO:0000256" key="6">
    <source>
        <dbReference type="ARBA" id="ARBA00022692"/>
    </source>
</evidence>
<dbReference type="PANTHER" id="PTHR34299">
    <property type="entry name" value="DIACYLGLYCEROL KINASE"/>
    <property type="match status" value="1"/>
</dbReference>
<keyword evidence="7" id="KW-0547">Nucleotide-binding</keyword>
<evidence type="ECO:0000256" key="1">
    <source>
        <dbReference type="ARBA" id="ARBA00004651"/>
    </source>
</evidence>
<gene>
    <name evidence="16" type="ORF">NEA10_12775</name>
</gene>
<dbReference type="EMBL" id="CP098611">
    <property type="protein sequence ID" value="USR93166.1"/>
    <property type="molecule type" value="Genomic_DNA"/>
</dbReference>
<dbReference type="GO" id="GO:0016301">
    <property type="term" value="F:kinase activity"/>
    <property type="evidence" value="ECO:0007669"/>
    <property type="project" value="UniProtKB-KW"/>
</dbReference>
<dbReference type="InterPro" id="IPR033717">
    <property type="entry name" value="UDPK"/>
</dbReference>
<dbReference type="InterPro" id="IPR036945">
    <property type="entry name" value="DAGK_sf"/>
</dbReference>
<evidence type="ECO:0000256" key="4">
    <source>
        <dbReference type="ARBA" id="ARBA00022516"/>
    </source>
</evidence>
<evidence type="ECO:0000256" key="10">
    <source>
        <dbReference type="ARBA" id="ARBA00022989"/>
    </source>
</evidence>
<keyword evidence="13" id="KW-0594">Phospholipid biosynthesis</keyword>
<evidence type="ECO:0000313" key="17">
    <source>
        <dbReference type="Proteomes" id="UP001056708"/>
    </source>
</evidence>
<comment type="subcellular location">
    <subcellularLocation>
        <location evidence="1">Cell membrane</location>
        <topology evidence="1">Multi-pass membrane protein</topology>
    </subcellularLocation>
</comment>
<evidence type="ECO:0000256" key="13">
    <source>
        <dbReference type="ARBA" id="ARBA00023209"/>
    </source>
</evidence>
<dbReference type="PROSITE" id="PS01069">
    <property type="entry name" value="DAGK_PROKAR"/>
    <property type="match status" value="1"/>
</dbReference>
<dbReference type="Proteomes" id="UP001056708">
    <property type="component" value="Chromosome"/>
</dbReference>
<keyword evidence="4" id="KW-0444">Lipid biosynthesis</keyword>
<keyword evidence="17" id="KW-1185">Reference proteome</keyword>
<comment type="similarity">
    <text evidence="2">Belongs to the bacterial diacylglycerol kinase family.</text>
</comment>
<proteinExistence type="inferred from homology"/>
<keyword evidence="14" id="KW-1208">Phospholipid metabolism</keyword>
<accession>A0ABY5AWA7</accession>
<feature type="transmembrane region" description="Helical" evidence="15">
    <location>
        <begin position="48"/>
        <end position="67"/>
    </location>
</feature>
<dbReference type="PANTHER" id="PTHR34299:SF1">
    <property type="entry name" value="DIACYLGLYCEROL KINASE"/>
    <property type="match status" value="1"/>
</dbReference>
<evidence type="ECO:0000256" key="5">
    <source>
        <dbReference type="ARBA" id="ARBA00022679"/>
    </source>
</evidence>
<keyword evidence="10 15" id="KW-1133">Transmembrane helix</keyword>
<evidence type="ECO:0000256" key="7">
    <source>
        <dbReference type="ARBA" id="ARBA00022741"/>
    </source>
</evidence>
<dbReference type="InterPro" id="IPR000829">
    <property type="entry name" value="DAGK"/>
</dbReference>
<dbReference type="Pfam" id="PF01219">
    <property type="entry name" value="DAGK_prokar"/>
    <property type="match status" value="1"/>
</dbReference>
<evidence type="ECO:0000256" key="9">
    <source>
        <dbReference type="ARBA" id="ARBA00022840"/>
    </source>
</evidence>
<name>A0ABY5AWA7_9CYAN</name>
<keyword evidence="9" id="KW-0067">ATP-binding</keyword>
<dbReference type="Gene3D" id="1.10.287.3610">
    <property type="match status" value="1"/>
</dbReference>
<keyword evidence="6 15" id="KW-0812">Transmembrane</keyword>
<evidence type="ECO:0000256" key="14">
    <source>
        <dbReference type="ARBA" id="ARBA00023264"/>
    </source>
</evidence>
<evidence type="ECO:0000256" key="12">
    <source>
        <dbReference type="ARBA" id="ARBA00023136"/>
    </source>
</evidence>
<feature type="transmembrane region" description="Helical" evidence="15">
    <location>
        <begin position="117"/>
        <end position="140"/>
    </location>
</feature>
<keyword evidence="12 15" id="KW-0472">Membrane</keyword>
<evidence type="ECO:0000256" key="15">
    <source>
        <dbReference type="SAM" id="Phobius"/>
    </source>
</evidence>